<evidence type="ECO:0000313" key="13">
    <source>
        <dbReference type="Proteomes" id="UP001165405"/>
    </source>
</evidence>
<dbReference type="HAMAP" id="MF_00131">
    <property type="entry name" value="Trp_synth_alpha"/>
    <property type="match status" value="1"/>
</dbReference>
<evidence type="ECO:0000256" key="10">
    <source>
        <dbReference type="RuleBase" id="RU003662"/>
    </source>
</evidence>
<dbReference type="PROSITE" id="PS00167">
    <property type="entry name" value="TRP_SYNTHASE_ALPHA"/>
    <property type="match status" value="1"/>
</dbReference>
<dbReference type="FunFam" id="3.20.20.70:FF:000037">
    <property type="entry name" value="Tryptophan synthase alpha chain"/>
    <property type="match status" value="1"/>
</dbReference>
<dbReference type="PANTHER" id="PTHR43406">
    <property type="entry name" value="TRYPTOPHAN SYNTHASE, ALPHA CHAIN"/>
    <property type="match status" value="1"/>
</dbReference>
<feature type="compositionally biased region" description="Polar residues" evidence="11">
    <location>
        <begin position="282"/>
        <end position="298"/>
    </location>
</feature>
<comment type="similarity">
    <text evidence="9 10">Belongs to the TrpA family.</text>
</comment>
<dbReference type="Proteomes" id="UP001165405">
    <property type="component" value="Unassembled WGS sequence"/>
</dbReference>
<feature type="active site" description="Proton acceptor" evidence="9">
    <location>
        <position position="61"/>
    </location>
</feature>
<evidence type="ECO:0000256" key="4">
    <source>
        <dbReference type="ARBA" id="ARBA00022605"/>
    </source>
</evidence>
<dbReference type="AlphaFoldDB" id="A0AA41U768"/>
<dbReference type="Gene3D" id="3.20.20.70">
    <property type="entry name" value="Aldolase class I"/>
    <property type="match status" value="1"/>
</dbReference>
<feature type="active site" description="Proton acceptor" evidence="9">
    <location>
        <position position="72"/>
    </location>
</feature>
<evidence type="ECO:0000256" key="3">
    <source>
        <dbReference type="ARBA" id="ARBA00011270"/>
    </source>
</evidence>
<dbReference type="SUPFAM" id="SSF51366">
    <property type="entry name" value="Ribulose-phoshate binding barrel"/>
    <property type="match status" value="1"/>
</dbReference>
<evidence type="ECO:0000313" key="12">
    <source>
        <dbReference type="EMBL" id="MCF4121231.1"/>
    </source>
</evidence>
<keyword evidence="7 9" id="KW-0456">Lyase</keyword>
<dbReference type="InterPro" id="IPR002028">
    <property type="entry name" value="Trp_synthase_suA"/>
</dbReference>
<comment type="catalytic activity">
    <reaction evidence="8 9">
        <text>(1S,2R)-1-C-(indol-3-yl)glycerol 3-phosphate + L-serine = D-glyceraldehyde 3-phosphate + L-tryptophan + H2O</text>
        <dbReference type="Rhea" id="RHEA:10532"/>
        <dbReference type="ChEBI" id="CHEBI:15377"/>
        <dbReference type="ChEBI" id="CHEBI:33384"/>
        <dbReference type="ChEBI" id="CHEBI:57912"/>
        <dbReference type="ChEBI" id="CHEBI:58866"/>
        <dbReference type="ChEBI" id="CHEBI:59776"/>
        <dbReference type="EC" id="4.2.1.20"/>
    </reaction>
</comment>
<comment type="pathway">
    <text evidence="2 9">Amino-acid biosynthesis; L-tryptophan biosynthesis; L-tryptophan from chorismate: step 5/5.</text>
</comment>
<dbReference type="InterPro" id="IPR018204">
    <property type="entry name" value="Trp_synthase_alpha_AS"/>
</dbReference>
<keyword evidence="4 9" id="KW-0028">Amino-acid biosynthesis</keyword>
<comment type="subunit">
    <text evidence="3 9">Tetramer of two alpha and two beta chains.</text>
</comment>
<protein>
    <recommendedName>
        <fullName evidence="9">Tryptophan synthase alpha chain</fullName>
        <ecNumber evidence="9">4.2.1.20</ecNumber>
    </recommendedName>
</protein>
<name>A0AA41U768_9MICO</name>
<gene>
    <name evidence="9 12" type="primary">trpA</name>
    <name evidence="12" type="ORF">L1785_09575</name>
</gene>
<dbReference type="PANTHER" id="PTHR43406:SF1">
    <property type="entry name" value="TRYPTOPHAN SYNTHASE ALPHA CHAIN, CHLOROPLASTIC"/>
    <property type="match status" value="1"/>
</dbReference>
<organism evidence="12 13">
    <name type="scientific">Antribacter soli</name>
    <dbReference type="NCBI Taxonomy" id="2910976"/>
    <lineage>
        <taxon>Bacteria</taxon>
        <taxon>Bacillati</taxon>
        <taxon>Actinomycetota</taxon>
        <taxon>Actinomycetes</taxon>
        <taxon>Micrococcales</taxon>
        <taxon>Promicromonosporaceae</taxon>
        <taxon>Antribacter</taxon>
    </lineage>
</organism>
<dbReference type="NCBIfam" id="TIGR00262">
    <property type="entry name" value="trpA"/>
    <property type="match status" value="1"/>
</dbReference>
<evidence type="ECO:0000256" key="2">
    <source>
        <dbReference type="ARBA" id="ARBA00004733"/>
    </source>
</evidence>
<dbReference type="CDD" id="cd04724">
    <property type="entry name" value="Tryptophan_synthase_alpha"/>
    <property type="match status" value="1"/>
</dbReference>
<comment type="caution">
    <text evidence="12">The sequence shown here is derived from an EMBL/GenBank/DDBJ whole genome shotgun (WGS) entry which is preliminary data.</text>
</comment>
<proteinExistence type="inferred from homology"/>
<keyword evidence="5 9" id="KW-0822">Tryptophan biosynthesis</keyword>
<dbReference type="EMBL" id="JAKGSG010000028">
    <property type="protein sequence ID" value="MCF4121231.1"/>
    <property type="molecule type" value="Genomic_DNA"/>
</dbReference>
<dbReference type="GO" id="GO:0005829">
    <property type="term" value="C:cytosol"/>
    <property type="evidence" value="ECO:0007669"/>
    <property type="project" value="TreeGrafter"/>
</dbReference>
<evidence type="ECO:0000256" key="1">
    <source>
        <dbReference type="ARBA" id="ARBA00003365"/>
    </source>
</evidence>
<dbReference type="Pfam" id="PF00290">
    <property type="entry name" value="Trp_syntA"/>
    <property type="match status" value="1"/>
</dbReference>
<evidence type="ECO:0000256" key="8">
    <source>
        <dbReference type="ARBA" id="ARBA00049047"/>
    </source>
</evidence>
<accession>A0AA41U768</accession>
<evidence type="ECO:0000256" key="6">
    <source>
        <dbReference type="ARBA" id="ARBA00023141"/>
    </source>
</evidence>
<evidence type="ECO:0000256" key="9">
    <source>
        <dbReference type="HAMAP-Rule" id="MF_00131"/>
    </source>
</evidence>
<reference evidence="12" key="1">
    <citation type="submission" date="2022-01" db="EMBL/GenBank/DDBJ databases">
        <title>Antribacter sp. nov., isolated from Guizhou of China.</title>
        <authorList>
            <person name="Chengliang C."/>
            <person name="Ya Z."/>
        </authorList>
    </citation>
    <scope>NUCLEOTIDE SEQUENCE</scope>
    <source>
        <strain evidence="12">KLBMP 9083</strain>
    </source>
</reference>
<sequence length="298" mass="30277">MTTATTAPTTPAGSTAGVLARLREQEGRPALVGYLPVGFPTVERSVDALLTLVDHGVDMIELGIPYTDPVMDGPVIQAAAQGALDAGARVRDVFGVVSAVAARGVPVLVMTYWNPVLRYGVDAFARDLASAGGAGLITPDLIPDEAAAWIAASDAHGLDRVFLVAPSSTPERLALTARASRGFVYAASTMGVTGERTQVGGRAEQLVVDTRAAGAENVCVGLGVSSGAQAAQVGRYADGVIVGSAFVRPLLGDAPWADRLAALAAVTEDLASGVRSARTGDSGATTPTRASLTPGDSR</sequence>
<dbReference type="RefSeq" id="WP_236089029.1">
    <property type="nucleotide sequence ID" value="NZ_JAKGSG010000028.1"/>
</dbReference>
<keyword evidence="13" id="KW-1185">Reference proteome</keyword>
<dbReference type="EC" id="4.2.1.20" evidence="9"/>
<evidence type="ECO:0000256" key="7">
    <source>
        <dbReference type="ARBA" id="ARBA00023239"/>
    </source>
</evidence>
<dbReference type="InterPro" id="IPR013785">
    <property type="entry name" value="Aldolase_TIM"/>
</dbReference>
<feature type="region of interest" description="Disordered" evidence="11">
    <location>
        <begin position="274"/>
        <end position="298"/>
    </location>
</feature>
<evidence type="ECO:0000256" key="11">
    <source>
        <dbReference type="SAM" id="MobiDB-lite"/>
    </source>
</evidence>
<dbReference type="GO" id="GO:0004834">
    <property type="term" value="F:tryptophan synthase activity"/>
    <property type="evidence" value="ECO:0007669"/>
    <property type="project" value="UniProtKB-UniRule"/>
</dbReference>
<evidence type="ECO:0000256" key="5">
    <source>
        <dbReference type="ARBA" id="ARBA00022822"/>
    </source>
</evidence>
<comment type="function">
    <text evidence="1 9">The alpha subunit is responsible for the aldol cleavage of indoleglycerol phosphate to indole and glyceraldehyde 3-phosphate.</text>
</comment>
<dbReference type="InterPro" id="IPR011060">
    <property type="entry name" value="RibuloseP-bd_barrel"/>
</dbReference>
<keyword evidence="6 9" id="KW-0057">Aromatic amino acid biosynthesis</keyword>